<keyword evidence="1" id="KW-1133">Transmembrane helix</keyword>
<evidence type="ECO:0000313" key="3">
    <source>
        <dbReference type="Proteomes" id="UP000534286"/>
    </source>
</evidence>
<keyword evidence="1" id="KW-0472">Membrane</keyword>
<organism evidence="2 3">
    <name type="scientific">Streptosporangium album</name>
    <dbReference type="NCBI Taxonomy" id="47479"/>
    <lineage>
        <taxon>Bacteria</taxon>
        <taxon>Bacillati</taxon>
        <taxon>Actinomycetota</taxon>
        <taxon>Actinomycetes</taxon>
        <taxon>Streptosporangiales</taxon>
        <taxon>Streptosporangiaceae</taxon>
        <taxon>Streptosporangium</taxon>
    </lineage>
</organism>
<evidence type="ECO:0000256" key="1">
    <source>
        <dbReference type="SAM" id="Phobius"/>
    </source>
</evidence>
<keyword evidence="3" id="KW-1185">Reference proteome</keyword>
<evidence type="ECO:0000313" key="2">
    <source>
        <dbReference type="EMBL" id="MBB4938723.1"/>
    </source>
</evidence>
<dbReference type="AlphaFoldDB" id="A0A7W7RW80"/>
<reference evidence="2 3" key="1">
    <citation type="submission" date="2020-08" db="EMBL/GenBank/DDBJ databases">
        <title>Sequencing the genomes of 1000 actinobacteria strains.</title>
        <authorList>
            <person name="Klenk H.-P."/>
        </authorList>
    </citation>
    <scope>NUCLEOTIDE SEQUENCE [LARGE SCALE GENOMIC DNA]</scope>
    <source>
        <strain evidence="2 3">DSM 43023</strain>
    </source>
</reference>
<accession>A0A7W7RW80</accession>
<proteinExistence type="predicted"/>
<name>A0A7W7RW80_9ACTN</name>
<sequence length="75" mass="7837">MPFAVIALIVLQKTLHLPVATRKVKVDWGGAVLISAAASLLLLWISFAGTDYDWLSWQTGAMVGGAAVPAAGRSS</sequence>
<gene>
    <name evidence="2" type="ORF">FHR32_003028</name>
</gene>
<dbReference type="Proteomes" id="UP000534286">
    <property type="component" value="Unassembled WGS sequence"/>
</dbReference>
<dbReference type="RefSeq" id="WP_184754857.1">
    <property type="nucleotide sequence ID" value="NZ_BAABEK010000010.1"/>
</dbReference>
<feature type="transmembrane region" description="Helical" evidence="1">
    <location>
        <begin position="28"/>
        <end position="47"/>
    </location>
</feature>
<protein>
    <submittedName>
        <fullName evidence="2">Uncharacterized protein</fullName>
    </submittedName>
</protein>
<keyword evidence="1" id="KW-0812">Transmembrane</keyword>
<dbReference type="EMBL" id="JACHJU010000001">
    <property type="protein sequence ID" value="MBB4938723.1"/>
    <property type="molecule type" value="Genomic_DNA"/>
</dbReference>
<comment type="caution">
    <text evidence="2">The sequence shown here is derived from an EMBL/GenBank/DDBJ whole genome shotgun (WGS) entry which is preliminary data.</text>
</comment>